<dbReference type="RefSeq" id="WP_184624841.1">
    <property type="nucleotide sequence ID" value="NZ_JACHCC010000005.1"/>
</dbReference>
<organism evidence="1 2">
    <name type="scientific">Pedobacter cryoconitis</name>
    <dbReference type="NCBI Taxonomy" id="188932"/>
    <lineage>
        <taxon>Bacteria</taxon>
        <taxon>Pseudomonadati</taxon>
        <taxon>Bacteroidota</taxon>
        <taxon>Sphingobacteriia</taxon>
        <taxon>Sphingobacteriales</taxon>
        <taxon>Sphingobacteriaceae</taxon>
        <taxon>Pedobacter</taxon>
    </lineage>
</organism>
<proteinExistence type="predicted"/>
<sequence>MKSCIILFILTLSLGLKAQHKYVLYYDNRDSSVVNFFSEPRVSLMLEENPRCGFSTVNFTVSEKGKVIAIQNLNNQDDLFFKTAKDAIERSSSFWIIKSGLKEQNFQITFFIISTRLDALRKSDPKNSAFKIPLDSYIKYNDNPKELTILPTVTILFKEGSKKPIYTW</sequence>
<dbReference type="Proteomes" id="UP000521017">
    <property type="component" value="Unassembled WGS sequence"/>
</dbReference>
<gene>
    <name evidence="1" type="ORF">HDF25_002272</name>
</gene>
<dbReference type="EMBL" id="JACHCC010000005">
    <property type="protein sequence ID" value="MBB6500128.1"/>
    <property type="molecule type" value="Genomic_DNA"/>
</dbReference>
<reference evidence="1 2" key="1">
    <citation type="submission" date="2020-08" db="EMBL/GenBank/DDBJ databases">
        <title>Genomic Encyclopedia of Type Strains, Phase IV (KMG-V): Genome sequencing to study the core and pangenomes of soil and plant-associated prokaryotes.</title>
        <authorList>
            <person name="Whitman W."/>
        </authorList>
    </citation>
    <scope>NUCLEOTIDE SEQUENCE [LARGE SCALE GENOMIC DNA]</scope>
    <source>
        <strain evidence="1 2">M2T3</strain>
    </source>
</reference>
<name>A0A7X0J302_9SPHI</name>
<dbReference type="AlphaFoldDB" id="A0A7X0J302"/>
<evidence type="ECO:0000313" key="1">
    <source>
        <dbReference type="EMBL" id="MBB6500128.1"/>
    </source>
</evidence>
<comment type="caution">
    <text evidence="1">The sequence shown here is derived from an EMBL/GenBank/DDBJ whole genome shotgun (WGS) entry which is preliminary data.</text>
</comment>
<protein>
    <submittedName>
        <fullName evidence="1">Uncharacterized protein</fullName>
    </submittedName>
</protein>
<evidence type="ECO:0000313" key="2">
    <source>
        <dbReference type="Proteomes" id="UP000521017"/>
    </source>
</evidence>
<accession>A0A7X0J302</accession>